<evidence type="ECO:0000313" key="1">
    <source>
        <dbReference type="EMBL" id="EUB56873.1"/>
    </source>
</evidence>
<dbReference type="GeneID" id="36343994"/>
<reference evidence="1 2" key="1">
    <citation type="journal article" date="2013" name="Nat. Genet.">
        <title>The genome of the hydatid tapeworm Echinococcus granulosus.</title>
        <authorList>
            <person name="Zheng H."/>
            <person name="Zhang W."/>
            <person name="Zhang L."/>
            <person name="Zhang Z."/>
            <person name="Li J."/>
            <person name="Lu G."/>
            <person name="Zhu Y."/>
            <person name="Wang Y."/>
            <person name="Huang Y."/>
            <person name="Liu J."/>
            <person name="Kang H."/>
            <person name="Chen J."/>
            <person name="Wang L."/>
            <person name="Chen A."/>
            <person name="Yu S."/>
            <person name="Gao Z."/>
            <person name="Jin L."/>
            <person name="Gu W."/>
            <person name="Wang Z."/>
            <person name="Zhao L."/>
            <person name="Shi B."/>
            <person name="Wen H."/>
            <person name="Lin R."/>
            <person name="Jones M.K."/>
            <person name="Brejova B."/>
            <person name="Vinar T."/>
            <person name="Zhao G."/>
            <person name="McManus D.P."/>
            <person name="Chen Z."/>
            <person name="Zhou Y."/>
            <person name="Wang S."/>
        </authorList>
    </citation>
    <scope>NUCLEOTIDE SEQUENCE [LARGE SCALE GENOMIC DNA]</scope>
</reference>
<dbReference type="AlphaFoldDB" id="W6U6K3"/>
<dbReference type="EMBL" id="APAU02000101">
    <property type="protein sequence ID" value="EUB56873.1"/>
    <property type="molecule type" value="Genomic_DNA"/>
</dbReference>
<gene>
    <name evidence="1" type="ORF">EGR_08279</name>
</gene>
<dbReference type="Proteomes" id="UP000019149">
    <property type="component" value="Unassembled WGS sequence"/>
</dbReference>
<sequence length="195" mass="22220">MPAVVDIDELQVEEEEEGEKKVAKEGDIENKNVVVERLKSRFLNFYWYRLAEKEAVLNIFPNSEKSSGDVVVDGDASSVSKVSLEDDCVLETAFSRSQLFTSNRDVKAHATHENQLSNIKVAIASTFMHKKLTVTQLIDEFVHSLFLIVEPWVFKNSVFAGENSFKTHLIIFVLVIKSADLKHAEKKMRYKRISL</sequence>
<accession>W6U6K3</accession>
<keyword evidence="2" id="KW-1185">Reference proteome</keyword>
<organism evidence="1 2">
    <name type="scientific">Echinococcus granulosus</name>
    <name type="common">Hydatid tapeworm</name>
    <dbReference type="NCBI Taxonomy" id="6210"/>
    <lineage>
        <taxon>Eukaryota</taxon>
        <taxon>Metazoa</taxon>
        <taxon>Spiralia</taxon>
        <taxon>Lophotrochozoa</taxon>
        <taxon>Platyhelminthes</taxon>
        <taxon>Cestoda</taxon>
        <taxon>Eucestoda</taxon>
        <taxon>Cyclophyllidea</taxon>
        <taxon>Taeniidae</taxon>
        <taxon>Echinococcus</taxon>
        <taxon>Echinococcus granulosus group</taxon>
    </lineage>
</organism>
<proteinExistence type="predicted"/>
<evidence type="ECO:0000313" key="2">
    <source>
        <dbReference type="Proteomes" id="UP000019149"/>
    </source>
</evidence>
<dbReference type="CTD" id="36343994"/>
<dbReference type="KEGG" id="egl:EGR_08279"/>
<dbReference type="RefSeq" id="XP_024348069.1">
    <property type="nucleotide sequence ID" value="XM_024497528.1"/>
</dbReference>
<name>W6U6K3_ECHGR</name>
<protein>
    <submittedName>
        <fullName evidence="1">Uncharacterized protein</fullName>
    </submittedName>
</protein>
<comment type="caution">
    <text evidence="1">The sequence shown here is derived from an EMBL/GenBank/DDBJ whole genome shotgun (WGS) entry which is preliminary data.</text>
</comment>